<dbReference type="AlphaFoldDB" id="A0A520MT60"/>
<evidence type="ECO:0000313" key="1">
    <source>
        <dbReference type="EMBL" id="RZO24386.1"/>
    </source>
</evidence>
<dbReference type="EMBL" id="SHBL01000008">
    <property type="protein sequence ID" value="RZO24386.1"/>
    <property type="molecule type" value="Genomic_DNA"/>
</dbReference>
<comment type="caution">
    <text evidence="1">The sequence shown here is derived from an EMBL/GenBank/DDBJ whole genome shotgun (WGS) entry which is preliminary data.</text>
</comment>
<name>A0A520MT60_9GAMM</name>
<dbReference type="Proteomes" id="UP000320146">
    <property type="component" value="Unassembled WGS sequence"/>
</dbReference>
<accession>A0A520MT60</accession>
<evidence type="ECO:0008006" key="3">
    <source>
        <dbReference type="Google" id="ProtNLM"/>
    </source>
</evidence>
<protein>
    <recommendedName>
        <fullName evidence="3">Cell division protein ZapA</fullName>
    </recommendedName>
</protein>
<reference evidence="1 2" key="1">
    <citation type="submission" date="2019-02" db="EMBL/GenBank/DDBJ databases">
        <title>Prokaryotic population dynamics and viral predation in marine succession experiment using metagenomics: the confinement effect.</title>
        <authorList>
            <person name="Haro-Moreno J.M."/>
            <person name="Rodriguez-Valera F."/>
            <person name="Lopez-Perez M."/>
        </authorList>
    </citation>
    <scope>NUCLEOTIDE SEQUENCE [LARGE SCALE GENOMIC DNA]</scope>
    <source>
        <strain evidence="1">MED-G166</strain>
    </source>
</reference>
<evidence type="ECO:0000313" key="2">
    <source>
        <dbReference type="Proteomes" id="UP000320146"/>
    </source>
</evidence>
<proteinExistence type="predicted"/>
<sequence>MNEQRVELFIKERKFSFMIPFNDYVPFKKAEKKIISLIENIEHTDEQLDEAIVYSALQLAIQNEKLITEKSEDNTESNDQMSELIKKIEIFLNQ</sequence>
<organism evidence="1 2">
    <name type="scientific">SAR86 cluster bacterium</name>
    <dbReference type="NCBI Taxonomy" id="2030880"/>
    <lineage>
        <taxon>Bacteria</taxon>
        <taxon>Pseudomonadati</taxon>
        <taxon>Pseudomonadota</taxon>
        <taxon>Gammaproteobacteria</taxon>
        <taxon>SAR86 cluster</taxon>
    </lineage>
</organism>
<gene>
    <name evidence="1" type="ORF">EVA99_01635</name>
</gene>